<feature type="region of interest" description="Disordered" evidence="4">
    <location>
        <begin position="1"/>
        <end position="21"/>
    </location>
</feature>
<dbReference type="PROSITE" id="PS50949">
    <property type="entry name" value="HTH_GNTR"/>
    <property type="match status" value="1"/>
</dbReference>
<dbReference type="Pfam" id="PF00392">
    <property type="entry name" value="GntR"/>
    <property type="match status" value="1"/>
</dbReference>
<dbReference type="EMBL" id="CP032630">
    <property type="protein sequence ID" value="AYF97314.1"/>
    <property type="molecule type" value="Genomic_DNA"/>
</dbReference>
<proteinExistence type="predicted"/>
<evidence type="ECO:0000313" key="6">
    <source>
        <dbReference type="EMBL" id="AYF97314.1"/>
    </source>
</evidence>
<keyword evidence="3" id="KW-0804">Transcription</keyword>
<dbReference type="SMART" id="SM00345">
    <property type="entry name" value="HTH_GNTR"/>
    <property type="match status" value="1"/>
</dbReference>
<dbReference type="Proteomes" id="UP000278886">
    <property type="component" value="Chromosome"/>
</dbReference>
<evidence type="ECO:0000313" key="7">
    <source>
        <dbReference type="Proteomes" id="UP000278886"/>
    </source>
</evidence>
<dbReference type="PRINTS" id="PR00035">
    <property type="entry name" value="HTHGNTR"/>
</dbReference>
<sequence length="240" mass="26308">MKPLQGLRAGAGRGGGMTLTDENHSRVEGAYEYLLGEITSFRVRTGAPLSENRIAAQLGISRTPVREALQRLEKEGLVKRSDSARFTVSQLTPQEANEACDMLEVLDTYIAKKAASLLSPDDHEVLRASVDAMRVAAASGDRAAWSEADLAFHRLLNGIAGNALVSETVKETRRRVQRFWLHAASLQSRLIDCSDEHAVLAEAMISKDYAAIEPAVKEHIDHMRERILDLLAAAAMYIGE</sequence>
<dbReference type="Pfam" id="PF07729">
    <property type="entry name" value="FCD"/>
    <property type="match status" value="1"/>
</dbReference>
<organism evidence="6 7">
    <name type="scientific">Protaetiibacter intestinalis</name>
    <dbReference type="NCBI Taxonomy" id="2419774"/>
    <lineage>
        <taxon>Bacteria</taxon>
        <taxon>Bacillati</taxon>
        <taxon>Actinomycetota</taxon>
        <taxon>Actinomycetes</taxon>
        <taxon>Micrococcales</taxon>
        <taxon>Microbacteriaceae</taxon>
        <taxon>Protaetiibacter</taxon>
    </lineage>
</organism>
<dbReference type="GO" id="GO:0003677">
    <property type="term" value="F:DNA binding"/>
    <property type="evidence" value="ECO:0007669"/>
    <property type="project" value="UniProtKB-KW"/>
</dbReference>
<name>A0A387B1C0_9MICO</name>
<dbReference type="Gene3D" id="1.10.10.10">
    <property type="entry name" value="Winged helix-like DNA-binding domain superfamily/Winged helix DNA-binding domain"/>
    <property type="match status" value="1"/>
</dbReference>
<dbReference type="GO" id="GO:0003700">
    <property type="term" value="F:DNA-binding transcription factor activity"/>
    <property type="evidence" value="ECO:0007669"/>
    <property type="project" value="InterPro"/>
</dbReference>
<dbReference type="InterPro" id="IPR036388">
    <property type="entry name" value="WH-like_DNA-bd_sf"/>
</dbReference>
<dbReference type="PANTHER" id="PTHR43537">
    <property type="entry name" value="TRANSCRIPTIONAL REGULATOR, GNTR FAMILY"/>
    <property type="match status" value="1"/>
</dbReference>
<evidence type="ECO:0000256" key="1">
    <source>
        <dbReference type="ARBA" id="ARBA00023015"/>
    </source>
</evidence>
<dbReference type="CDD" id="cd07377">
    <property type="entry name" value="WHTH_GntR"/>
    <property type="match status" value="1"/>
</dbReference>
<evidence type="ECO:0000256" key="4">
    <source>
        <dbReference type="SAM" id="MobiDB-lite"/>
    </source>
</evidence>
<keyword evidence="2" id="KW-0238">DNA-binding</keyword>
<dbReference type="InterPro" id="IPR036390">
    <property type="entry name" value="WH_DNA-bd_sf"/>
</dbReference>
<evidence type="ECO:0000259" key="5">
    <source>
        <dbReference type="PROSITE" id="PS50949"/>
    </source>
</evidence>
<dbReference type="SUPFAM" id="SSF46785">
    <property type="entry name" value="Winged helix' DNA-binding domain"/>
    <property type="match status" value="1"/>
</dbReference>
<feature type="domain" description="HTH gntR-type" evidence="5">
    <location>
        <begin position="24"/>
        <end position="91"/>
    </location>
</feature>
<dbReference type="InterPro" id="IPR011711">
    <property type="entry name" value="GntR_C"/>
</dbReference>
<dbReference type="InterPro" id="IPR008920">
    <property type="entry name" value="TF_FadR/GntR_C"/>
</dbReference>
<protein>
    <submittedName>
        <fullName evidence="6">GntR family transcriptional regulator</fullName>
    </submittedName>
</protein>
<dbReference type="AlphaFoldDB" id="A0A387B1C0"/>
<gene>
    <name evidence="6" type="ORF">D7I47_02960</name>
</gene>
<evidence type="ECO:0000256" key="2">
    <source>
        <dbReference type="ARBA" id="ARBA00023125"/>
    </source>
</evidence>
<dbReference type="SUPFAM" id="SSF48008">
    <property type="entry name" value="GntR ligand-binding domain-like"/>
    <property type="match status" value="1"/>
</dbReference>
<evidence type="ECO:0000256" key="3">
    <source>
        <dbReference type="ARBA" id="ARBA00023163"/>
    </source>
</evidence>
<keyword evidence="1" id="KW-0805">Transcription regulation</keyword>
<reference evidence="7" key="1">
    <citation type="submission" date="2018-09" db="EMBL/GenBank/DDBJ databases">
        <title>Genome sequencing of strain 2DFWR-13.</title>
        <authorList>
            <person name="Heo J."/>
            <person name="Kim S.-J."/>
            <person name="Kwon S.-W."/>
        </authorList>
    </citation>
    <scope>NUCLEOTIDE SEQUENCE [LARGE SCALE GENOMIC DNA]</scope>
    <source>
        <strain evidence="7">2DFWR-13</strain>
    </source>
</reference>
<dbReference type="KEGG" id="lyd:D7I47_02960"/>
<dbReference type="Gene3D" id="1.20.120.530">
    <property type="entry name" value="GntR ligand-binding domain-like"/>
    <property type="match status" value="1"/>
</dbReference>
<dbReference type="SMART" id="SM00895">
    <property type="entry name" value="FCD"/>
    <property type="match status" value="1"/>
</dbReference>
<accession>A0A387B1C0</accession>
<dbReference type="OrthoDB" id="7989071at2"/>
<dbReference type="InterPro" id="IPR000524">
    <property type="entry name" value="Tscrpt_reg_HTH_GntR"/>
</dbReference>
<dbReference type="PANTHER" id="PTHR43537:SF45">
    <property type="entry name" value="GNTR FAMILY REGULATORY PROTEIN"/>
    <property type="match status" value="1"/>
</dbReference>
<keyword evidence="7" id="KW-1185">Reference proteome</keyword>